<feature type="compositionally biased region" description="Polar residues" evidence="1">
    <location>
        <begin position="96"/>
        <end position="106"/>
    </location>
</feature>
<sequence>MSQLLHPRDPIDVLYSTSAAPHSLIPHADPTIPTPEALIALPQLSLQAVNPTGPTRNQALSPTSMVPQQGRDKPRSTRRYKLASKELASSAKIPTLSMTGPNSIRGQQCVVM</sequence>
<proteinExistence type="predicted"/>
<gene>
    <name evidence="2" type="ORF">ST47_g6497</name>
</gene>
<evidence type="ECO:0000256" key="1">
    <source>
        <dbReference type="SAM" id="MobiDB-lite"/>
    </source>
</evidence>
<evidence type="ECO:0000313" key="3">
    <source>
        <dbReference type="Proteomes" id="UP000076837"/>
    </source>
</evidence>
<feature type="region of interest" description="Disordered" evidence="1">
    <location>
        <begin position="48"/>
        <end position="79"/>
    </location>
</feature>
<reference evidence="2 3" key="1">
    <citation type="journal article" date="2016" name="Sci. Rep.">
        <title>Draft genome sequencing and secretome analysis of fungal phytopathogen Ascochyta rabiei provides insight into the necrotrophic effector repertoire.</title>
        <authorList>
            <person name="Verma S."/>
            <person name="Gazara R.K."/>
            <person name="Nizam S."/>
            <person name="Parween S."/>
            <person name="Chattopadhyay D."/>
            <person name="Verma P.K."/>
        </authorList>
    </citation>
    <scope>NUCLEOTIDE SEQUENCE [LARGE SCALE GENOMIC DNA]</scope>
    <source>
        <strain evidence="2 3">ArDII</strain>
    </source>
</reference>
<accession>A0A163CCL3</accession>
<dbReference type="EMBL" id="JYNV01000216">
    <property type="protein sequence ID" value="KZM22365.1"/>
    <property type="molecule type" value="Genomic_DNA"/>
</dbReference>
<dbReference type="AlphaFoldDB" id="A0A163CCL3"/>
<dbReference type="Proteomes" id="UP000076837">
    <property type="component" value="Unassembled WGS sequence"/>
</dbReference>
<name>A0A163CCL3_DIDRA</name>
<protein>
    <submittedName>
        <fullName evidence="2">Uncharacterized protein</fullName>
    </submittedName>
</protein>
<organism evidence="2 3">
    <name type="scientific">Didymella rabiei</name>
    <name type="common">Chickpea ascochyta blight fungus</name>
    <name type="synonym">Mycosphaerella rabiei</name>
    <dbReference type="NCBI Taxonomy" id="5454"/>
    <lineage>
        <taxon>Eukaryota</taxon>
        <taxon>Fungi</taxon>
        <taxon>Dikarya</taxon>
        <taxon>Ascomycota</taxon>
        <taxon>Pezizomycotina</taxon>
        <taxon>Dothideomycetes</taxon>
        <taxon>Pleosporomycetidae</taxon>
        <taxon>Pleosporales</taxon>
        <taxon>Pleosporineae</taxon>
        <taxon>Didymellaceae</taxon>
        <taxon>Ascochyta</taxon>
    </lineage>
</organism>
<keyword evidence="3" id="KW-1185">Reference proteome</keyword>
<evidence type="ECO:0000313" key="2">
    <source>
        <dbReference type="EMBL" id="KZM22365.1"/>
    </source>
</evidence>
<comment type="caution">
    <text evidence="2">The sequence shown here is derived from an EMBL/GenBank/DDBJ whole genome shotgun (WGS) entry which is preliminary data.</text>
</comment>
<feature type="region of interest" description="Disordered" evidence="1">
    <location>
        <begin position="93"/>
        <end position="112"/>
    </location>
</feature>
<feature type="compositionally biased region" description="Polar residues" evidence="1">
    <location>
        <begin position="48"/>
        <end position="67"/>
    </location>
</feature>